<name>A0A0F4ZJQ0_9PEZI</name>
<dbReference type="PROSITE" id="PS50035">
    <property type="entry name" value="PLD"/>
    <property type="match status" value="1"/>
</dbReference>
<dbReference type="CDD" id="cd00138">
    <property type="entry name" value="PLDc_SF"/>
    <property type="match status" value="1"/>
</dbReference>
<evidence type="ECO:0000256" key="2">
    <source>
        <dbReference type="SAM" id="Phobius"/>
    </source>
</evidence>
<dbReference type="SMART" id="SM00155">
    <property type="entry name" value="PLDc"/>
    <property type="match status" value="2"/>
</dbReference>
<feature type="region of interest" description="Disordered" evidence="1">
    <location>
        <begin position="1"/>
        <end position="29"/>
    </location>
</feature>
<evidence type="ECO:0000259" key="3">
    <source>
        <dbReference type="PROSITE" id="PS50035"/>
    </source>
</evidence>
<proteinExistence type="predicted"/>
<feature type="domain" description="PLD phosphodiesterase" evidence="3">
    <location>
        <begin position="424"/>
        <end position="451"/>
    </location>
</feature>
<gene>
    <name evidence="4" type="ORF">TD95_005305</name>
</gene>
<reference evidence="4 5" key="1">
    <citation type="submission" date="2015-03" db="EMBL/GenBank/DDBJ databases">
        <authorList>
            <person name="Radwan O."/>
            <person name="Al-Naeli F.A."/>
            <person name="Rendon G.A."/>
            <person name="Fields C."/>
        </authorList>
    </citation>
    <scope>NUCLEOTIDE SEQUENCE [LARGE SCALE GENOMIC DNA]</scope>
    <source>
        <strain evidence="4">CR-DP1</strain>
    </source>
</reference>
<dbReference type="InterPro" id="IPR001736">
    <property type="entry name" value="PLipase_D/transphosphatidylase"/>
</dbReference>
<keyword evidence="2" id="KW-0812">Transmembrane</keyword>
<dbReference type="PANTHER" id="PTHR21248">
    <property type="entry name" value="CARDIOLIPIN SYNTHASE"/>
    <property type="match status" value="1"/>
</dbReference>
<dbReference type="Gene3D" id="3.30.870.10">
    <property type="entry name" value="Endonuclease Chain A"/>
    <property type="match status" value="2"/>
</dbReference>
<sequence length="485" mass="53190">MDNPDSQFNNPEIDTTQDPPPIPSSFTTPWSTALTSSASPSFPDYHQTPHPFTDLSAPCTPLSITTGTGAAIFTSTLLPALLSARREIILVTCFWAASPTLTALSASLTALAARRSAASPRLRIALCFSSSGVLQKLRHPQTTRGRTYAPHEWPALGLPTKSVLDAAGIVLSVRSLFFLPFSVMHPKYVIVDRCRAWLPSCNVSWEAWFETCLAVEGEIVDRLFEYYRHVWDVQDAASPSHFPLPPLEPGETENEPDSRQAAESTPSPCTSRNQLIFAPGTRCSALLLPSSHHTNPHFRPWPLAAPPPPTTPLNAALLTLFATAQRHIEILSPNVTSEPAVGALLGALGRGVHVTLRTSRNMMLVEQLVTAGTTTAWTLGSLIRRYEALCAQRDKEDEEFGGLAVGRLEVFYYKPLAESDDEEEPVLAHAKVVLVDDEYVVLGSGNMDRASWYTSQELGLLLYKPGFRGAVWQKPLETRQEPIYP</sequence>
<keyword evidence="2" id="KW-1133">Transmembrane helix</keyword>
<evidence type="ECO:0000313" key="5">
    <source>
        <dbReference type="Proteomes" id="UP000033483"/>
    </source>
</evidence>
<feature type="compositionally biased region" description="Polar residues" evidence="1">
    <location>
        <begin position="261"/>
        <end position="270"/>
    </location>
</feature>
<evidence type="ECO:0000256" key="1">
    <source>
        <dbReference type="SAM" id="MobiDB-lite"/>
    </source>
</evidence>
<evidence type="ECO:0000313" key="4">
    <source>
        <dbReference type="EMBL" id="KKA30440.1"/>
    </source>
</evidence>
<keyword evidence="5" id="KW-1185">Reference proteome</keyword>
<dbReference type="AlphaFoldDB" id="A0A0F4ZJQ0"/>
<feature type="region of interest" description="Disordered" evidence="1">
    <location>
        <begin position="241"/>
        <end position="270"/>
    </location>
</feature>
<dbReference type="GO" id="GO:0030572">
    <property type="term" value="F:phosphatidyltransferase activity"/>
    <property type="evidence" value="ECO:0007669"/>
    <property type="project" value="UniProtKB-ARBA"/>
</dbReference>
<dbReference type="InterPro" id="IPR025202">
    <property type="entry name" value="PLD-like_dom"/>
</dbReference>
<dbReference type="EMBL" id="LAEV01000385">
    <property type="protein sequence ID" value="KKA30440.1"/>
    <property type="molecule type" value="Genomic_DNA"/>
</dbReference>
<protein>
    <recommendedName>
        <fullName evidence="3">PLD phosphodiesterase domain-containing protein</fullName>
    </recommendedName>
</protein>
<dbReference type="OrthoDB" id="2958217at2759"/>
<accession>A0A0F4ZJQ0</accession>
<dbReference type="Pfam" id="PF13091">
    <property type="entry name" value="PLDc_2"/>
    <property type="match status" value="1"/>
</dbReference>
<feature type="compositionally biased region" description="Polar residues" evidence="1">
    <location>
        <begin position="1"/>
        <end position="17"/>
    </location>
</feature>
<dbReference type="PANTHER" id="PTHR21248:SF11">
    <property type="entry name" value="PLD PHOSPHODIESTERASE DOMAIN-CONTAINING PROTEIN"/>
    <property type="match status" value="1"/>
</dbReference>
<keyword evidence="2" id="KW-0472">Membrane</keyword>
<comment type="caution">
    <text evidence="4">The sequence shown here is derived from an EMBL/GenBank/DDBJ whole genome shotgun (WGS) entry which is preliminary data.</text>
</comment>
<dbReference type="SUPFAM" id="SSF56024">
    <property type="entry name" value="Phospholipase D/nuclease"/>
    <property type="match status" value="2"/>
</dbReference>
<feature type="transmembrane region" description="Helical" evidence="2">
    <location>
        <begin position="88"/>
        <end position="113"/>
    </location>
</feature>
<dbReference type="GO" id="GO:0032049">
    <property type="term" value="P:cardiolipin biosynthetic process"/>
    <property type="evidence" value="ECO:0007669"/>
    <property type="project" value="UniProtKB-ARBA"/>
</dbReference>
<organism evidence="4 5">
    <name type="scientific">Thielaviopsis punctulata</name>
    <dbReference type="NCBI Taxonomy" id="72032"/>
    <lineage>
        <taxon>Eukaryota</taxon>
        <taxon>Fungi</taxon>
        <taxon>Dikarya</taxon>
        <taxon>Ascomycota</taxon>
        <taxon>Pezizomycotina</taxon>
        <taxon>Sordariomycetes</taxon>
        <taxon>Hypocreomycetidae</taxon>
        <taxon>Microascales</taxon>
        <taxon>Ceratocystidaceae</taxon>
        <taxon>Thielaviopsis</taxon>
    </lineage>
</organism>
<dbReference type="Proteomes" id="UP000033483">
    <property type="component" value="Unassembled WGS sequence"/>
</dbReference>